<evidence type="ECO:0000256" key="7">
    <source>
        <dbReference type="ARBA" id="ARBA00023126"/>
    </source>
</evidence>
<dbReference type="GO" id="GO:0005737">
    <property type="term" value="C:cytoplasm"/>
    <property type="evidence" value="ECO:0007669"/>
    <property type="project" value="UniProtKB-SubCell"/>
</dbReference>
<evidence type="ECO:0000256" key="5">
    <source>
        <dbReference type="ARBA" id="ARBA00022490"/>
    </source>
</evidence>
<organism evidence="11">
    <name type="scientific">mine drainage metagenome</name>
    <dbReference type="NCBI Taxonomy" id="410659"/>
    <lineage>
        <taxon>unclassified sequences</taxon>
        <taxon>metagenomes</taxon>
        <taxon>ecological metagenomes</taxon>
    </lineage>
</organism>
<comment type="catalytic activity">
    <reaction evidence="9">
        <text>D-sedoheptulose 7-phosphate + D-glyceraldehyde 3-phosphate = D-erythrose 4-phosphate + beta-D-fructose 6-phosphate</text>
        <dbReference type="Rhea" id="RHEA:17053"/>
        <dbReference type="ChEBI" id="CHEBI:16897"/>
        <dbReference type="ChEBI" id="CHEBI:57483"/>
        <dbReference type="ChEBI" id="CHEBI:57634"/>
        <dbReference type="ChEBI" id="CHEBI:59776"/>
        <dbReference type="EC" id="2.2.1.2"/>
    </reaction>
</comment>
<dbReference type="PANTHER" id="PTHR10683:SF31">
    <property type="entry name" value="TRANSALDOLASE"/>
    <property type="match status" value="1"/>
</dbReference>
<accession>T0ZE83</accession>
<evidence type="ECO:0000256" key="3">
    <source>
        <dbReference type="ARBA" id="ARBA00004959"/>
    </source>
</evidence>
<feature type="compositionally biased region" description="Basic and acidic residues" evidence="10">
    <location>
        <begin position="508"/>
        <end position="534"/>
    </location>
</feature>
<feature type="non-terminal residue" evidence="11">
    <location>
        <position position="1"/>
    </location>
</feature>
<proteinExistence type="inferred from homology"/>
<comment type="function">
    <text evidence="1">Transaldolase is important for the balance of metabolites in the pentose-phosphate pathway.</text>
</comment>
<evidence type="ECO:0000256" key="8">
    <source>
        <dbReference type="ARBA" id="ARBA00023270"/>
    </source>
</evidence>
<dbReference type="Pfam" id="PF00342">
    <property type="entry name" value="PGI"/>
    <property type="match status" value="1"/>
</dbReference>
<sequence>PNLLIKVPATPEGIPAIQQLLSENINVNITLMFSLAHYEAVAQAYLAALGRSSAPSQLGSVASIFVSRIDTAVDKLLDASTDPRAKALKGKIAIANSRVIYARFQELFEGSAFSVWTKQGARPQRLLWASTSTKDPSLRDTLYVEELVGPETVDTIPPATLAAFEDHGVVRGNTVTEGVPEARDLLKRAKEVGIDLARITEALQIEGVAAFAASYAQLLASLDTRKKAILAGAIDPTAWSLGPAAKSVELRIQSWQDAHVGDRLWRGDPTLWPAAAAPDVADRLGWLRLPEMMRDALPELLKFAEEVRADGTRHVVVLGMGGSSLAPDVFRRIFGPRGGYPELLVLDSTHPDAIREVQGLIDPRRTLFVVSSKSGTTTEPLSFHRYFWEVLRAVGEAPERRFIAVTDPGTPLEKLAQDLKFRATFRALPTVGGRYSALTMFGLVPATLCGVDVPTLLDRARTMSAACAPSVPVPENPALRLGARSESSRRTAATSSPSMPRRASPRSGLDRTARRREHGEDRQGDCSDRRRTDARAGGVR</sequence>
<evidence type="ECO:0000256" key="9">
    <source>
        <dbReference type="ARBA" id="ARBA00048810"/>
    </source>
</evidence>
<dbReference type="Gene3D" id="3.40.50.10490">
    <property type="entry name" value="Glucose-6-phosphate isomerase like protein, domain 1"/>
    <property type="match status" value="1"/>
</dbReference>
<keyword evidence="7" id="KW-0570">Pentose shunt</keyword>
<comment type="pathway">
    <text evidence="3">Carbohydrate degradation; pentose phosphate pathway.</text>
</comment>
<comment type="subcellular location">
    <subcellularLocation>
        <location evidence="2">Cytoplasm</location>
    </subcellularLocation>
</comment>
<dbReference type="UniPathway" id="UPA00115"/>
<evidence type="ECO:0000256" key="10">
    <source>
        <dbReference type="SAM" id="MobiDB-lite"/>
    </source>
</evidence>
<dbReference type="EMBL" id="AUZY01008277">
    <property type="protein sequence ID" value="EQD46461.1"/>
    <property type="molecule type" value="Genomic_DNA"/>
</dbReference>
<dbReference type="GO" id="GO:0004801">
    <property type="term" value="F:transaldolase activity"/>
    <property type="evidence" value="ECO:0007669"/>
    <property type="project" value="UniProtKB-EC"/>
</dbReference>
<evidence type="ECO:0000256" key="6">
    <source>
        <dbReference type="ARBA" id="ARBA00022679"/>
    </source>
</evidence>
<dbReference type="InterPro" id="IPR035476">
    <property type="entry name" value="SIS_PGI_1"/>
</dbReference>
<dbReference type="GO" id="GO:0004347">
    <property type="term" value="F:glucose-6-phosphate isomerase activity"/>
    <property type="evidence" value="ECO:0007669"/>
    <property type="project" value="InterPro"/>
</dbReference>
<dbReference type="AlphaFoldDB" id="T0ZE83"/>
<dbReference type="GO" id="GO:0097367">
    <property type="term" value="F:carbohydrate derivative binding"/>
    <property type="evidence" value="ECO:0007669"/>
    <property type="project" value="InterPro"/>
</dbReference>
<dbReference type="InterPro" id="IPR046348">
    <property type="entry name" value="SIS_dom_sf"/>
</dbReference>
<dbReference type="SUPFAM" id="SSF51569">
    <property type="entry name" value="Aldolase"/>
    <property type="match status" value="1"/>
</dbReference>
<dbReference type="InterPro" id="IPR001672">
    <property type="entry name" value="G6P_Isomerase"/>
</dbReference>
<dbReference type="PANTHER" id="PTHR10683">
    <property type="entry name" value="TRANSALDOLASE"/>
    <property type="match status" value="1"/>
</dbReference>
<name>T0ZE83_9ZZZZ</name>
<dbReference type="InterPro" id="IPR004732">
    <property type="entry name" value="Transaldolase_2"/>
</dbReference>
<keyword evidence="6" id="KW-0808">Transferase</keyword>
<reference evidence="11" key="2">
    <citation type="journal article" date="2014" name="ISME J.">
        <title>Microbial stratification in low pH oxic and suboxic macroscopic growths along an acid mine drainage.</title>
        <authorList>
            <person name="Mendez-Garcia C."/>
            <person name="Mesa V."/>
            <person name="Sprenger R.R."/>
            <person name="Richter M."/>
            <person name="Diez M.S."/>
            <person name="Solano J."/>
            <person name="Bargiela R."/>
            <person name="Golyshina O.V."/>
            <person name="Manteca A."/>
            <person name="Ramos J.L."/>
            <person name="Gallego J.R."/>
            <person name="Llorente I."/>
            <person name="Martins Dos Santos V.A."/>
            <person name="Jensen O.N."/>
            <person name="Pelaez A.I."/>
            <person name="Sanchez J."/>
            <person name="Ferrer M."/>
        </authorList>
    </citation>
    <scope>NUCLEOTIDE SEQUENCE</scope>
</reference>
<evidence type="ECO:0000256" key="2">
    <source>
        <dbReference type="ARBA" id="ARBA00004496"/>
    </source>
</evidence>
<keyword evidence="11" id="KW-0413">Isomerase</keyword>
<dbReference type="Pfam" id="PF00923">
    <property type="entry name" value="TAL_FSA"/>
    <property type="match status" value="1"/>
</dbReference>
<dbReference type="GO" id="GO:0006094">
    <property type="term" value="P:gluconeogenesis"/>
    <property type="evidence" value="ECO:0007669"/>
    <property type="project" value="InterPro"/>
</dbReference>
<dbReference type="CDD" id="cd05015">
    <property type="entry name" value="SIS_PGI_1"/>
    <property type="match status" value="1"/>
</dbReference>
<dbReference type="InterPro" id="IPR013785">
    <property type="entry name" value="Aldolase_TIM"/>
</dbReference>
<dbReference type="GO" id="GO:0006098">
    <property type="term" value="P:pentose-phosphate shunt"/>
    <property type="evidence" value="ECO:0007669"/>
    <property type="project" value="UniProtKB-UniPathway"/>
</dbReference>
<evidence type="ECO:0000313" key="11">
    <source>
        <dbReference type="EMBL" id="EQD46461.1"/>
    </source>
</evidence>
<reference evidence="11" key="1">
    <citation type="submission" date="2013-08" db="EMBL/GenBank/DDBJ databases">
        <authorList>
            <person name="Mendez C."/>
            <person name="Richter M."/>
            <person name="Ferrer M."/>
            <person name="Sanchez J."/>
        </authorList>
    </citation>
    <scope>NUCLEOTIDE SEQUENCE</scope>
</reference>
<keyword evidence="5" id="KW-0963">Cytoplasm</keyword>
<feature type="compositionally biased region" description="Low complexity" evidence="10">
    <location>
        <begin position="490"/>
        <end position="507"/>
    </location>
</feature>
<evidence type="ECO:0000256" key="4">
    <source>
        <dbReference type="ARBA" id="ARBA00008426"/>
    </source>
</evidence>
<dbReference type="InterPro" id="IPR001585">
    <property type="entry name" value="TAL/FSA"/>
</dbReference>
<dbReference type="PROSITE" id="PS00958">
    <property type="entry name" value="TRANSALDOLASE_2"/>
    <property type="match status" value="1"/>
</dbReference>
<evidence type="ECO:0000256" key="1">
    <source>
        <dbReference type="ARBA" id="ARBA00003518"/>
    </source>
</evidence>
<keyword evidence="8" id="KW-0704">Schiff base</keyword>
<gene>
    <name evidence="11" type="ORF">B1B_12619</name>
</gene>
<dbReference type="Gene3D" id="3.20.20.70">
    <property type="entry name" value="Aldolase class I"/>
    <property type="match status" value="1"/>
</dbReference>
<feature type="region of interest" description="Disordered" evidence="10">
    <location>
        <begin position="468"/>
        <end position="540"/>
    </location>
</feature>
<comment type="similarity">
    <text evidence="4">Belongs to the transaldolase family. Type 2 subfamily.</text>
</comment>
<dbReference type="InterPro" id="IPR018225">
    <property type="entry name" value="Transaldolase_AS"/>
</dbReference>
<dbReference type="GO" id="GO:0006096">
    <property type="term" value="P:glycolytic process"/>
    <property type="evidence" value="ECO:0007669"/>
    <property type="project" value="InterPro"/>
</dbReference>
<dbReference type="PROSITE" id="PS51463">
    <property type="entry name" value="P_GLUCOSE_ISOMERASE_3"/>
    <property type="match status" value="1"/>
</dbReference>
<feature type="non-terminal residue" evidence="11">
    <location>
        <position position="540"/>
    </location>
</feature>
<dbReference type="SUPFAM" id="SSF53697">
    <property type="entry name" value="SIS domain"/>
    <property type="match status" value="1"/>
</dbReference>
<dbReference type="HAMAP" id="MF_00493">
    <property type="entry name" value="Transaldolase_2"/>
    <property type="match status" value="1"/>
</dbReference>
<comment type="caution">
    <text evidence="11">The sequence shown here is derived from an EMBL/GenBank/DDBJ whole genome shotgun (WGS) entry which is preliminary data.</text>
</comment>
<protein>
    <submittedName>
        <fullName evidence="11">Bifunctional transaldolase/phosoglucose isomerase</fullName>
    </submittedName>
</protein>